<evidence type="ECO:0000256" key="1">
    <source>
        <dbReference type="SAM" id="SignalP"/>
    </source>
</evidence>
<proteinExistence type="predicted"/>
<feature type="chain" id="PRO_5023852315" evidence="1">
    <location>
        <begin position="27"/>
        <end position="105"/>
    </location>
</feature>
<dbReference type="EMBL" id="QNGE01001120">
    <property type="protein sequence ID" value="KAA3678386.1"/>
    <property type="molecule type" value="Genomic_DNA"/>
</dbReference>
<comment type="caution">
    <text evidence="2">The sequence shown here is derived from an EMBL/GenBank/DDBJ whole genome shotgun (WGS) entry which is preliminary data.</text>
</comment>
<dbReference type="Proteomes" id="UP000324629">
    <property type="component" value="Unassembled WGS sequence"/>
</dbReference>
<evidence type="ECO:0000313" key="3">
    <source>
        <dbReference type="Proteomes" id="UP000324629"/>
    </source>
</evidence>
<name>A0A5J4NS26_9TREM</name>
<evidence type="ECO:0000313" key="2">
    <source>
        <dbReference type="EMBL" id="KAA3678386.1"/>
    </source>
</evidence>
<protein>
    <submittedName>
        <fullName evidence="2">Uncharacterized protein</fullName>
    </submittedName>
</protein>
<organism evidence="2 3">
    <name type="scientific">Paragonimus westermani</name>
    <dbReference type="NCBI Taxonomy" id="34504"/>
    <lineage>
        <taxon>Eukaryota</taxon>
        <taxon>Metazoa</taxon>
        <taxon>Spiralia</taxon>
        <taxon>Lophotrochozoa</taxon>
        <taxon>Platyhelminthes</taxon>
        <taxon>Trematoda</taxon>
        <taxon>Digenea</taxon>
        <taxon>Plagiorchiida</taxon>
        <taxon>Troglotremata</taxon>
        <taxon>Troglotrematidae</taxon>
        <taxon>Paragonimus</taxon>
    </lineage>
</organism>
<accession>A0A5J4NS26</accession>
<keyword evidence="1" id="KW-0732">Signal</keyword>
<sequence>MYESNRIVQLSVYIALILISTQTVHCSRLQGEPDLEPDESYEYGPMWPWHPSVQFDRIDDDSRPFDMSERTRFERLHGKPAAEQWIAVSIRFGPVNIPDPNGSNP</sequence>
<dbReference type="AlphaFoldDB" id="A0A5J4NS26"/>
<gene>
    <name evidence="2" type="ORF">DEA37_0001552</name>
</gene>
<keyword evidence="3" id="KW-1185">Reference proteome</keyword>
<feature type="signal peptide" evidence="1">
    <location>
        <begin position="1"/>
        <end position="26"/>
    </location>
</feature>
<reference evidence="2 3" key="1">
    <citation type="journal article" date="2019" name="Gigascience">
        <title>Whole-genome sequence of the oriental lung fluke Paragonimus westermani.</title>
        <authorList>
            <person name="Oey H."/>
            <person name="Zakrzewski M."/>
            <person name="Narain K."/>
            <person name="Devi K.R."/>
            <person name="Agatsuma T."/>
            <person name="Nawaratna S."/>
            <person name="Gobert G.N."/>
            <person name="Jones M.K."/>
            <person name="Ragan M.A."/>
            <person name="McManus D.P."/>
            <person name="Krause L."/>
        </authorList>
    </citation>
    <scope>NUCLEOTIDE SEQUENCE [LARGE SCALE GENOMIC DNA]</scope>
    <source>
        <strain evidence="2 3">IND2009</strain>
    </source>
</reference>